<gene>
    <name evidence="14" type="ORF">KME25_17815</name>
</gene>
<keyword evidence="7 11" id="KW-0067">ATP-binding</keyword>
<sequence length="429" mass="47355">MAEISEILQSFQRFGVHLGLERITKLLADLGNPHHAVPVIHVAGTNGKGSVCAYLSAVLTEAGYRVGRYTSPHLIDWNERICLNEQPVSTDALREFLLRVKAAIPEDCDDSPTQFEVITAAAWLYFQHQQVDVAVVEVGLGGRLDATNVCDRPLVSIITSLSREHWQNLGPTLADIAREKAGILKAGCPAVVGQFPAEAEAVVKQRRQELECPTVWVTSAKRIQEGWAEYEGIKYPLQLLGDIQLSNSALAIATLQILRSQGWKIPDDVIASGMAKTTWHGRLQWTHWRNHRLLIDGAHNPAAAVALRQYVDTLNTPVTWVMGILSTKDHADIFEAILRPCDRLYLVPVPDHSSADPDALAIVAKNRCPELQDCRTYPNLEAGLQAATSSNLAEPSNRLIVLCGSLYLVGYFLKQNRLDIGKDSIESDR</sequence>
<evidence type="ECO:0000256" key="1">
    <source>
        <dbReference type="ARBA" id="ARBA00001946"/>
    </source>
</evidence>
<keyword evidence="8" id="KW-0460">Magnesium</keyword>
<evidence type="ECO:0000259" key="12">
    <source>
        <dbReference type="Pfam" id="PF02875"/>
    </source>
</evidence>
<evidence type="ECO:0000256" key="8">
    <source>
        <dbReference type="ARBA" id="ARBA00022842"/>
    </source>
</evidence>
<evidence type="ECO:0000256" key="9">
    <source>
        <dbReference type="ARBA" id="ARBA00030592"/>
    </source>
</evidence>
<feature type="domain" description="Mur ligase central" evidence="13">
    <location>
        <begin position="42"/>
        <end position="254"/>
    </location>
</feature>
<comment type="caution">
    <text evidence="14">The sequence shown here is derived from an EMBL/GenBank/DDBJ whole genome shotgun (WGS) entry which is preliminary data.</text>
</comment>
<evidence type="ECO:0000256" key="3">
    <source>
        <dbReference type="ARBA" id="ARBA00013025"/>
    </source>
</evidence>
<dbReference type="SUPFAM" id="SSF53623">
    <property type="entry name" value="MurD-like peptide ligases, catalytic domain"/>
    <property type="match status" value="1"/>
</dbReference>
<dbReference type="InterPro" id="IPR001645">
    <property type="entry name" value="Folylpolyglutamate_synth"/>
</dbReference>
<dbReference type="InterPro" id="IPR036615">
    <property type="entry name" value="Mur_ligase_C_dom_sf"/>
</dbReference>
<proteinExistence type="inferred from homology"/>
<evidence type="ECO:0000313" key="15">
    <source>
        <dbReference type="Proteomes" id="UP000753908"/>
    </source>
</evidence>
<dbReference type="SUPFAM" id="SSF53244">
    <property type="entry name" value="MurD-like peptide ligases, peptide-binding domain"/>
    <property type="match status" value="1"/>
</dbReference>
<dbReference type="Pfam" id="PF08245">
    <property type="entry name" value="Mur_ligase_M"/>
    <property type="match status" value="1"/>
</dbReference>
<dbReference type="FunFam" id="3.40.1190.10:FF:000011">
    <property type="entry name" value="Folylpolyglutamate synthase/dihydrofolate synthase"/>
    <property type="match status" value="1"/>
</dbReference>
<dbReference type="InterPro" id="IPR036565">
    <property type="entry name" value="Mur-like_cat_sf"/>
</dbReference>
<dbReference type="GO" id="GO:0008841">
    <property type="term" value="F:dihydrofolate synthase activity"/>
    <property type="evidence" value="ECO:0007669"/>
    <property type="project" value="TreeGrafter"/>
</dbReference>
<dbReference type="GO" id="GO:0005737">
    <property type="term" value="C:cytoplasm"/>
    <property type="evidence" value="ECO:0007669"/>
    <property type="project" value="TreeGrafter"/>
</dbReference>
<evidence type="ECO:0000259" key="13">
    <source>
        <dbReference type="Pfam" id="PF08245"/>
    </source>
</evidence>
<dbReference type="GO" id="GO:0005524">
    <property type="term" value="F:ATP binding"/>
    <property type="evidence" value="ECO:0007669"/>
    <property type="project" value="UniProtKB-KW"/>
</dbReference>
<dbReference type="NCBIfam" id="TIGR01499">
    <property type="entry name" value="folC"/>
    <property type="match status" value="1"/>
</dbReference>
<reference evidence="14" key="2">
    <citation type="journal article" date="2022" name="Microbiol. Resour. Announc.">
        <title>Metagenome Sequencing to Explore Phylogenomics of Terrestrial Cyanobacteria.</title>
        <authorList>
            <person name="Ward R.D."/>
            <person name="Stajich J.E."/>
            <person name="Johansen J.R."/>
            <person name="Huntemann M."/>
            <person name="Clum A."/>
            <person name="Foster B."/>
            <person name="Foster B."/>
            <person name="Roux S."/>
            <person name="Palaniappan K."/>
            <person name="Varghese N."/>
            <person name="Mukherjee S."/>
            <person name="Reddy T.B.K."/>
            <person name="Daum C."/>
            <person name="Copeland A."/>
            <person name="Chen I.A."/>
            <person name="Ivanova N.N."/>
            <person name="Kyrpides N.C."/>
            <person name="Shapiro N."/>
            <person name="Eloe-Fadrosh E.A."/>
            <person name="Pietrasiak N."/>
        </authorList>
    </citation>
    <scope>NUCLEOTIDE SEQUENCE</scope>
    <source>
        <strain evidence="14">CPER-KK1</strain>
    </source>
</reference>
<dbReference type="Gene3D" id="3.40.1190.10">
    <property type="entry name" value="Mur-like, catalytic domain"/>
    <property type="match status" value="1"/>
</dbReference>
<keyword evidence="6 11" id="KW-0547">Nucleotide-binding</keyword>
<evidence type="ECO:0000256" key="5">
    <source>
        <dbReference type="ARBA" id="ARBA00022723"/>
    </source>
</evidence>
<dbReference type="InterPro" id="IPR004101">
    <property type="entry name" value="Mur_ligase_C"/>
</dbReference>
<accession>A0A951PPB7</accession>
<dbReference type="GO" id="GO:0046872">
    <property type="term" value="F:metal ion binding"/>
    <property type="evidence" value="ECO:0007669"/>
    <property type="project" value="UniProtKB-KW"/>
</dbReference>
<evidence type="ECO:0000313" key="14">
    <source>
        <dbReference type="EMBL" id="MBW4546279.1"/>
    </source>
</evidence>
<dbReference type="Gene3D" id="3.90.190.20">
    <property type="entry name" value="Mur ligase, C-terminal domain"/>
    <property type="match status" value="1"/>
</dbReference>
<evidence type="ECO:0000256" key="11">
    <source>
        <dbReference type="PIRNR" id="PIRNR001563"/>
    </source>
</evidence>
<keyword evidence="5" id="KW-0479">Metal-binding</keyword>
<dbReference type="Pfam" id="PF02875">
    <property type="entry name" value="Mur_ligase_C"/>
    <property type="match status" value="1"/>
</dbReference>
<evidence type="ECO:0000256" key="7">
    <source>
        <dbReference type="ARBA" id="ARBA00022840"/>
    </source>
</evidence>
<evidence type="ECO:0000256" key="4">
    <source>
        <dbReference type="ARBA" id="ARBA00022598"/>
    </source>
</evidence>
<evidence type="ECO:0000256" key="10">
    <source>
        <dbReference type="ARBA" id="ARBA00047493"/>
    </source>
</evidence>
<dbReference type="Proteomes" id="UP000753908">
    <property type="component" value="Unassembled WGS sequence"/>
</dbReference>
<comment type="cofactor">
    <cofactor evidence="1">
        <name>Mg(2+)</name>
        <dbReference type="ChEBI" id="CHEBI:18420"/>
    </cofactor>
</comment>
<dbReference type="PANTHER" id="PTHR11136">
    <property type="entry name" value="FOLYLPOLYGLUTAMATE SYNTHASE-RELATED"/>
    <property type="match status" value="1"/>
</dbReference>
<dbReference type="EMBL" id="JAHHIF010000023">
    <property type="protein sequence ID" value="MBW4546279.1"/>
    <property type="molecule type" value="Genomic_DNA"/>
</dbReference>
<dbReference type="PANTHER" id="PTHR11136:SF0">
    <property type="entry name" value="DIHYDROFOLATE SYNTHETASE-RELATED"/>
    <property type="match status" value="1"/>
</dbReference>
<dbReference type="EC" id="6.3.2.17" evidence="3"/>
<comment type="similarity">
    <text evidence="2 11">Belongs to the folylpolyglutamate synthase family.</text>
</comment>
<dbReference type="AlphaFoldDB" id="A0A951PPB7"/>
<evidence type="ECO:0000256" key="2">
    <source>
        <dbReference type="ARBA" id="ARBA00008276"/>
    </source>
</evidence>
<keyword evidence="4 11" id="KW-0436">Ligase</keyword>
<evidence type="ECO:0000256" key="6">
    <source>
        <dbReference type="ARBA" id="ARBA00022741"/>
    </source>
</evidence>
<dbReference type="PIRSF" id="PIRSF001563">
    <property type="entry name" value="Folylpolyglu_synth"/>
    <property type="match status" value="1"/>
</dbReference>
<dbReference type="GO" id="GO:0004326">
    <property type="term" value="F:tetrahydrofolylpolyglutamate synthase activity"/>
    <property type="evidence" value="ECO:0007669"/>
    <property type="project" value="UniProtKB-EC"/>
</dbReference>
<name>A0A951PPB7_9CYAN</name>
<dbReference type="InterPro" id="IPR013221">
    <property type="entry name" value="Mur_ligase_cen"/>
</dbReference>
<protein>
    <recommendedName>
        <fullName evidence="3">tetrahydrofolate synthase</fullName>
        <ecNumber evidence="3">6.3.2.17</ecNumber>
    </recommendedName>
    <alternativeName>
        <fullName evidence="9">Tetrahydrofolylpolyglutamate synthase</fullName>
    </alternativeName>
</protein>
<organism evidence="14 15">
    <name type="scientific">Symplocastrum torsivum CPER-KK1</name>
    <dbReference type="NCBI Taxonomy" id="450513"/>
    <lineage>
        <taxon>Bacteria</taxon>
        <taxon>Bacillati</taxon>
        <taxon>Cyanobacteriota</taxon>
        <taxon>Cyanophyceae</taxon>
        <taxon>Oscillatoriophycideae</taxon>
        <taxon>Oscillatoriales</taxon>
        <taxon>Microcoleaceae</taxon>
        <taxon>Symplocastrum</taxon>
    </lineage>
</organism>
<reference evidence="14" key="1">
    <citation type="submission" date="2021-05" db="EMBL/GenBank/DDBJ databases">
        <authorList>
            <person name="Pietrasiak N."/>
            <person name="Ward R."/>
            <person name="Stajich J.E."/>
            <person name="Kurbessoian T."/>
        </authorList>
    </citation>
    <scope>NUCLEOTIDE SEQUENCE</scope>
    <source>
        <strain evidence="14">CPER-KK1</strain>
    </source>
</reference>
<feature type="domain" description="Mur ligase C-terminal" evidence="12">
    <location>
        <begin position="281"/>
        <end position="405"/>
    </location>
</feature>
<comment type="catalytic activity">
    <reaction evidence="10">
        <text>(6S)-5,6,7,8-tetrahydrofolyl-(gamma-L-Glu)(n) + L-glutamate + ATP = (6S)-5,6,7,8-tetrahydrofolyl-(gamma-L-Glu)(n+1) + ADP + phosphate + H(+)</text>
        <dbReference type="Rhea" id="RHEA:10580"/>
        <dbReference type="Rhea" id="RHEA-COMP:14738"/>
        <dbReference type="Rhea" id="RHEA-COMP:14740"/>
        <dbReference type="ChEBI" id="CHEBI:15378"/>
        <dbReference type="ChEBI" id="CHEBI:29985"/>
        <dbReference type="ChEBI" id="CHEBI:30616"/>
        <dbReference type="ChEBI" id="CHEBI:43474"/>
        <dbReference type="ChEBI" id="CHEBI:141005"/>
        <dbReference type="ChEBI" id="CHEBI:456216"/>
        <dbReference type="EC" id="6.3.2.17"/>
    </reaction>
</comment>